<dbReference type="PROSITE" id="PS51737">
    <property type="entry name" value="RECOMBINASE_DNA_BIND"/>
    <property type="match status" value="1"/>
</dbReference>
<dbReference type="PANTHER" id="PTHR30461:SF23">
    <property type="entry name" value="DNA RECOMBINASE-RELATED"/>
    <property type="match status" value="1"/>
</dbReference>
<dbReference type="CDD" id="cd00338">
    <property type="entry name" value="Ser_Recombinase"/>
    <property type="match status" value="1"/>
</dbReference>
<dbReference type="GO" id="GO:0003677">
    <property type="term" value="F:DNA binding"/>
    <property type="evidence" value="ECO:0007669"/>
    <property type="project" value="UniProtKB-KW"/>
</dbReference>
<name>A0A6N8D4D5_9BACT</name>
<dbReference type="AlphaFoldDB" id="A0A6N8D4D5"/>
<gene>
    <name evidence="9" type="ORF">GMD92_18510</name>
    <name evidence="10" type="ORF">GME02_19765</name>
</gene>
<dbReference type="PROSITE" id="PS00397">
    <property type="entry name" value="RECOMBINASES_1"/>
    <property type="match status" value="1"/>
</dbReference>
<feature type="domain" description="Resolvase/invertase-type recombinase catalytic" evidence="7">
    <location>
        <begin position="3"/>
        <end position="151"/>
    </location>
</feature>
<evidence type="ECO:0000313" key="11">
    <source>
        <dbReference type="Proteomes" id="UP000448908"/>
    </source>
</evidence>
<organism evidence="9 11">
    <name type="scientific">Parabacteroides merdae</name>
    <dbReference type="NCBI Taxonomy" id="46503"/>
    <lineage>
        <taxon>Bacteria</taxon>
        <taxon>Pseudomonadati</taxon>
        <taxon>Bacteroidota</taxon>
        <taxon>Bacteroidia</taxon>
        <taxon>Bacteroidales</taxon>
        <taxon>Tannerellaceae</taxon>
        <taxon>Parabacteroides</taxon>
    </lineage>
</organism>
<dbReference type="PANTHER" id="PTHR30461">
    <property type="entry name" value="DNA-INVERTASE FROM LAMBDOID PROPHAGE"/>
    <property type="match status" value="1"/>
</dbReference>
<dbReference type="EMBL" id="WNDD01000035">
    <property type="protein sequence ID" value="MTV03826.1"/>
    <property type="molecule type" value="Genomic_DNA"/>
</dbReference>
<evidence type="ECO:0000256" key="1">
    <source>
        <dbReference type="ARBA" id="ARBA00022908"/>
    </source>
</evidence>
<evidence type="ECO:0000256" key="4">
    <source>
        <dbReference type="PIRSR" id="PIRSR606118-50"/>
    </source>
</evidence>
<keyword evidence="6" id="KW-0175">Coiled coil</keyword>
<dbReference type="GO" id="GO:0015074">
    <property type="term" value="P:DNA integration"/>
    <property type="evidence" value="ECO:0007669"/>
    <property type="project" value="UniProtKB-KW"/>
</dbReference>
<dbReference type="InterPro" id="IPR050639">
    <property type="entry name" value="SSR_resolvase"/>
</dbReference>
<feature type="active site" description="O-(5'-phospho-DNA)-serine intermediate" evidence="4 5">
    <location>
        <position position="11"/>
    </location>
</feature>
<dbReference type="Proteomes" id="UP000448908">
    <property type="component" value="Unassembled WGS sequence"/>
</dbReference>
<dbReference type="Pfam" id="PF07508">
    <property type="entry name" value="Recombinase"/>
    <property type="match status" value="1"/>
</dbReference>
<dbReference type="RefSeq" id="WP_138272899.1">
    <property type="nucleotide sequence ID" value="NZ_JADMOV010000010.1"/>
</dbReference>
<dbReference type="SMART" id="SM00857">
    <property type="entry name" value="Resolvase"/>
    <property type="match status" value="1"/>
</dbReference>
<evidence type="ECO:0000256" key="5">
    <source>
        <dbReference type="PROSITE-ProRule" id="PRU10137"/>
    </source>
</evidence>
<evidence type="ECO:0000256" key="3">
    <source>
        <dbReference type="ARBA" id="ARBA00023172"/>
    </source>
</evidence>
<dbReference type="Gene3D" id="3.90.1750.20">
    <property type="entry name" value="Putative Large Serine Recombinase, Chain B, Domain 2"/>
    <property type="match status" value="1"/>
</dbReference>
<keyword evidence="2" id="KW-0238">DNA-binding</keyword>
<feature type="coiled-coil region" evidence="6">
    <location>
        <begin position="364"/>
        <end position="433"/>
    </location>
</feature>
<feature type="domain" description="Recombinase" evidence="8">
    <location>
        <begin position="159"/>
        <end position="279"/>
    </location>
</feature>
<evidence type="ECO:0000259" key="8">
    <source>
        <dbReference type="PROSITE" id="PS51737"/>
    </source>
</evidence>
<dbReference type="InterPro" id="IPR006118">
    <property type="entry name" value="Recombinase_CS"/>
</dbReference>
<dbReference type="PROSITE" id="PS51736">
    <property type="entry name" value="RECOMBINASES_3"/>
    <property type="match status" value="1"/>
</dbReference>
<evidence type="ECO:0000313" key="10">
    <source>
        <dbReference type="EMBL" id="MTV03826.1"/>
    </source>
</evidence>
<reference evidence="11 12" key="1">
    <citation type="journal article" date="2019" name="Nat. Med.">
        <title>A library of human gut bacterial isolates paired with longitudinal multiomics data enables mechanistic microbiome research.</title>
        <authorList>
            <person name="Poyet M."/>
            <person name="Groussin M."/>
            <person name="Gibbons S.M."/>
            <person name="Avila-Pacheco J."/>
            <person name="Jiang X."/>
            <person name="Kearney S.M."/>
            <person name="Perrotta A.R."/>
            <person name="Berdy B."/>
            <person name="Zhao S."/>
            <person name="Lieberman T.D."/>
            <person name="Swanson P.K."/>
            <person name="Smith M."/>
            <person name="Roesemann S."/>
            <person name="Alexander J.E."/>
            <person name="Rich S.A."/>
            <person name="Livny J."/>
            <person name="Vlamakis H."/>
            <person name="Clish C."/>
            <person name="Bullock K."/>
            <person name="Deik A."/>
            <person name="Scott J."/>
            <person name="Pierce K.A."/>
            <person name="Xavier R.J."/>
            <person name="Alm E.J."/>
        </authorList>
    </citation>
    <scope>NUCLEOTIDE SEQUENCE [LARGE SCALE GENOMIC DNA]</scope>
    <source>
        <strain evidence="10 12">BIOML-A11</strain>
        <strain evidence="9 11">BIOML-A16</strain>
    </source>
</reference>
<dbReference type="InterPro" id="IPR025827">
    <property type="entry name" value="Zn_ribbon_recom_dom"/>
</dbReference>
<dbReference type="InterPro" id="IPR036162">
    <property type="entry name" value="Resolvase-like_N_sf"/>
</dbReference>
<dbReference type="SUPFAM" id="SSF53041">
    <property type="entry name" value="Resolvase-like"/>
    <property type="match status" value="1"/>
</dbReference>
<comment type="caution">
    <text evidence="9">The sequence shown here is derived from an EMBL/GenBank/DDBJ whole genome shotgun (WGS) entry which is preliminary data.</text>
</comment>
<dbReference type="Proteomes" id="UP000482671">
    <property type="component" value="Unassembled WGS sequence"/>
</dbReference>
<dbReference type="Pfam" id="PF13408">
    <property type="entry name" value="Zn_ribbon_recom"/>
    <property type="match status" value="1"/>
</dbReference>
<dbReference type="Pfam" id="PF00239">
    <property type="entry name" value="Resolvase"/>
    <property type="match status" value="1"/>
</dbReference>
<evidence type="ECO:0000256" key="6">
    <source>
        <dbReference type="SAM" id="Coils"/>
    </source>
</evidence>
<protein>
    <recommendedName>
        <fullName evidence="13">Recombinase family protein</fullName>
    </recommendedName>
</protein>
<keyword evidence="1" id="KW-0229">DNA integration</keyword>
<dbReference type="GO" id="GO:0000150">
    <property type="term" value="F:DNA strand exchange activity"/>
    <property type="evidence" value="ECO:0007669"/>
    <property type="project" value="InterPro"/>
</dbReference>
<keyword evidence="3" id="KW-0233">DNA recombination</keyword>
<evidence type="ECO:0000256" key="2">
    <source>
        <dbReference type="ARBA" id="ARBA00023125"/>
    </source>
</evidence>
<dbReference type="InterPro" id="IPR011109">
    <property type="entry name" value="DNA_bind_recombinase_dom"/>
</dbReference>
<evidence type="ECO:0008006" key="13">
    <source>
        <dbReference type="Google" id="ProtNLM"/>
    </source>
</evidence>
<accession>A0A6N8D4D5</accession>
<dbReference type="EMBL" id="WNDA01000040">
    <property type="protein sequence ID" value="MTU70995.1"/>
    <property type="molecule type" value="Genomic_DNA"/>
</dbReference>
<dbReference type="Gene3D" id="3.40.50.1390">
    <property type="entry name" value="Resolvase, N-terminal catalytic domain"/>
    <property type="match status" value="1"/>
</dbReference>
<dbReference type="InterPro" id="IPR006119">
    <property type="entry name" value="Resolv_N"/>
</dbReference>
<sequence length="579" mass="66707">MKRAAIYLRVSTSDQNYDRQEIELTQLANALGYEVKYTYEEKKSAVLKMDTRDQLTNMRKLTNKEVDRIFIWDITRLSRRAIDFINLVNEFAEKGICLHFKDKNIITLDEDGSLNTLTGMYLYLLGVFAQMDAENLKAKMKSGKEAALLKGNSYTNIAPFGYELKNKHLYIKESEARYVKRAFELYRDGKDTQYIADMFNANGVPLKSGRTDIVWVKGTISQILNNTAYYGKGKRTAIVKKATLDSPAEKKVSYFDTPSIISKELFDECRKIAKANRSRQDKSKSIVCILRGLLKCGRCGRFYVLGNNNKQREYRDGDLRANINQRLGCKNGSIKADIADNLVWKAIQGIYKYEKFKEKCLAEKEKYKKEIASNNNAMLNIEKDLKQLDNQSENLVKFAIKGLLSEDEFAKQKQSLDSEKARKNNMLDELKASNFFLQRKIDAEFDYSVLSGTFNLSQDEKKQICNDLIDNVLIYGYGAYKKMLQVNLKMDLTYNILINTHHVINSYCIFNDEVVTFCDPFNNKSVLKGMNLNVGISDFEVTSNNNELFDTDVFGGYSFDEMWNIMNRYGYISKIESEE</sequence>
<proteinExistence type="predicted"/>
<evidence type="ECO:0000313" key="12">
    <source>
        <dbReference type="Proteomes" id="UP000482671"/>
    </source>
</evidence>
<evidence type="ECO:0000259" key="7">
    <source>
        <dbReference type="PROSITE" id="PS51736"/>
    </source>
</evidence>
<dbReference type="InterPro" id="IPR038109">
    <property type="entry name" value="DNA_bind_recomb_sf"/>
</dbReference>
<evidence type="ECO:0000313" key="9">
    <source>
        <dbReference type="EMBL" id="MTU70995.1"/>
    </source>
</evidence>